<organism evidence="2">
    <name type="scientific">Phaffia rhodozyma</name>
    <name type="common">Yeast</name>
    <name type="synonym">Xanthophyllomyces dendrorhous</name>
    <dbReference type="NCBI Taxonomy" id="264483"/>
    <lineage>
        <taxon>Eukaryota</taxon>
        <taxon>Fungi</taxon>
        <taxon>Dikarya</taxon>
        <taxon>Basidiomycota</taxon>
        <taxon>Agaricomycotina</taxon>
        <taxon>Tremellomycetes</taxon>
        <taxon>Cystofilobasidiales</taxon>
        <taxon>Mrakiaceae</taxon>
        <taxon>Phaffia</taxon>
    </lineage>
</organism>
<feature type="region of interest" description="Disordered" evidence="1">
    <location>
        <begin position="39"/>
        <end position="175"/>
    </location>
</feature>
<sequence length="735" mass="80718">MHPSNHPTTVVDNTLAPEITRTLSFSSFDSISSCEATQSTTQNSMCSWSARRPFSSRERYTNSTSTPTSKPISFQNTNSRRVDESTKPLSDTHSVPSPTELVSTATDTDQTDGFTQQGRAGSEHNSNQDGQPDRELSTTVSSASTVHTFRTSSVSPVSTHLTPSFSSPSPSSHEPLICTTSTPRAENDLFPLGQPTLKIRFSSEERDHDVPPCFYPGQSIPTMLAFELPRHTSLPHALNPRLSMNLIGTWRGPSMDSLSENDSEIEERMLVNMGVSLDKGLDLWKKDAGLAWNQMSEQKRRGRQNPRIGLPGGKYTLPLTVQVPVNSKFPATFNLPYASFQVSYHLEATLTIDTPKNPFPLSDPSIAQPVGRVTLVKALIGFTLLPDTLPTVEPCLPPIEAFVPASSMSSITNQNRDIEYSSVRSASELLKDRFCHALGPKKVGLGDRSEGDLKASSVEDAWSVDVRAPTTTFSPTSIVPIDLVLSQQSLTGYSATNSSTRPIRPTGEIIVKAIVSRREAFLQSHSIPTMEEVDMSGIVGEEEIIASWGRFDLAFLSCSEDGKQLMLPRLNIPLGYDHNHPSSSSPTGWTHGFTTSLTVSAAQDDSDMSFAPIYTHCSSRFYVSLHIAYSPTPTSSTRAPPNMFRTLSPLSRTHIPSQFLSRSLVFPITIGSVGEPQGARHQRTWRELYIDRTESDGQSDERPRMVRGSAIDEDGSWIVPPPPYQVAKNQEIYVI</sequence>
<name>A0A0F7SMB3_PHARH</name>
<proteinExistence type="predicted"/>
<feature type="compositionally biased region" description="Polar residues" evidence="1">
    <location>
        <begin position="61"/>
        <end position="79"/>
    </location>
</feature>
<evidence type="ECO:0000313" key="2">
    <source>
        <dbReference type="EMBL" id="CDZ98082.1"/>
    </source>
</evidence>
<feature type="compositionally biased region" description="Low complexity" evidence="1">
    <location>
        <begin position="163"/>
        <end position="172"/>
    </location>
</feature>
<protein>
    <submittedName>
        <fullName evidence="2">Uncharacterized protein</fullName>
    </submittedName>
</protein>
<accession>A0A0F7SMB3</accession>
<evidence type="ECO:0000256" key="1">
    <source>
        <dbReference type="SAM" id="MobiDB-lite"/>
    </source>
</evidence>
<feature type="compositionally biased region" description="Polar residues" evidence="1">
    <location>
        <begin position="87"/>
        <end position="103"/>
    </location>
</feature>
<feature type="compositionally biased region" description="Low complexity" evidence="1">
    <location>
        <begin position="137"/>
        <end position="148"/>
    </location>
</feature>
<feature type="compositionally biased region" description="Polar residues" evidence="1">
    <location>
        <begin position="149"/>
        <end position="162"/>
    </location>
</feature>
<dbReference type="AlphaFoldDB" id="A0A0F7SMB3"/>
<dbReference type="EMBL" id="LN483273">
    <property type="protein sequence ID" value="CDZ98082.1"/>
    <property type="molecule type" value="Genomic_DNA"/>
</dbReference>
<feature type="compositionally biased region" description="Low complexity" evidence="1">
    <location>
        <begin position="104"/>
        <end position="117"/>
    </location>
</feature>
<reference evidence="2" key="1">
    <citation type="submission" date="2014-08" db="EMBL/GenBank/DDBJ databases">
        <authorList>
            <person name="Sharma Rahul"/>
            <person name="Thines Marco"/>
        </authorList>
    </citation>
    <scope>NUCLEOTIDE SEQUENCE</scope>
</reference>